<dbReference type="Pfam" id="PF13894">
    <property type="entry name" value="zf-C2H2_4"/>
    <property type="match status" value="1"/>
</dbReference>
<dbReference type="FunFam" id="3.30.160.60:FF:001442">
    <property type="entry name" value="zinc finger protein 696"/>
    <property type="match status" value="1"/>
</dbReference>
<dbReference type="InterPro" id="IPR050331">
    <property type="entry name" value="Zinc_finger"/>
</dbReference>
<evidence type="ECO:0000313" key="12">
    <source>
        <dbReference type="Proteomes" id="UP000261660"/>
    </source>
</evidence>
<evidence type="ECO:0000256" key="8">
    <source>
        <dbReference type="PROSITE-ProRule" id="PRU00042"/>
    </source>
</evidence>
<feature type="domain" description="C2H2-type" evidence="10">
    <location>
        <begin position="263"/>
        <end position="290"/>
    </location>
</feature>
<evidence type="ECO:0000256" key="4">
    <source>
        <dbReference type="ARBA" id="ARBA00022737"/>
    </source>
</evidence>
<dbReference type="Ensembl" id="ENSLBET00000036873.1">
    <property type="protein sequence ID" value="ENSLBEP00000035373.1"/>
    <property type="gene ID" value="ENSLBEG00000026561.1"/>
</dbReference>
<evidence type="ECO:0000256" key="6">
    <source>
        <dbReference type="ARBA" id="ARBA00022833"/>
    </source>
</evidence>
<reference evidence="11" key="1">
    <citation type="submission" date="2025-08" db="UniProtKB">
        <authorList>
            <consortium name="Ensembl"/>
        </authorList>
    </citation>
    <scope>IDENTIFICATION</scope>
</reference>
<dbReference type="PROSITE" id="PS50157">
    <property type="entry name" value="ZINC_FINGER_C2H2_2"/>
    <property type="match status" value="4"/>
</dbReference>
<accession>A0A3Q3GXP6</accession>
<evidence type="ECO:0000259" key="10">
    <source>
        <dbReference type="PROSITE" id="PS50157"/>
    </source>
</evidence>
<dbReference type="GO" id="GO:0008270">
    <property type="term" value="F:zinc ion binding"/>
    <property type="evidence" value="ECO:0007669"/>
    <property type="project" value="UniProtKB-KW"/>
</dbReference>
<dbReference type="GeneTree" id="ENSGT00940000164868"/>
<dbReference type="FunFam" id="3.30.160.60:FF:000446">
    <property type="entry name" value="Zinc finger protein"/>
    <property type="match status" value="1"/>
</dbReference>
<keyword evidence="6" id="KW-0862">Zinc</keyword>
<dbReference type="SUPFAM" id="SSF57667">
    <property type="entry name" value="beta-beta-alpha zinc fingers"/>
    <property type="match status" value="2"/>
</dbReference>
<dbReference type="Proteomes" id="UP000261660">
    <property type="component" value="Unplaced"/>
</dbReference>
<comment type="subcellular location">
    <subcellularLocation>
        <location evidence="1">Nucleus</location>
    </subcellularLocation>
</comment>
<comment type="similarity">
    <text evidence="2">Belongs to the krueppel C2H2-type zinc-finger protein family.</text>
</comment>
<dbReference type="InParanoid" id="A0A3Q3GXP6"/>
<feature type="region of interest" description="Disordered" evidence="9">
    <location>
        <begin position="42"/>
        <end position="101"/>
    </location>
</feature>
<evidence type="ECO:0000256" key="5">
    <source>
        <dbReference type="ARBA" id="ARBA00022771"/>
    </source>
</evidence>
<dbReference type="PROSITE" id="PS00028">
    <property type="entry name" value="ZINC_FINGER_C2H2_1"/>
    <property type="match status" value="4"/>
</dbReference>
<evidence type="ECO:0000256" key="7">
    <source>
        <dbReference type="ARBA" id="ARBA00023242"/>
    </source>
</evidence>
<dbReference type="FunFam" id="3.30.160.60:FF:000145">
    <property type="entry name" value="Zinc finger protein 574"/>
    <property type="match status" value="1"/>
</dbReference>
<evidence type="ECO:0000313" key="11">
    <source>
        <dbReference type="Ensembl" id="ENSLBEP00000035373.1"/>
    </source>
</evidence>
<feature type="domain" description="C2H2-type" evidence="10">
    <location>
        <begin position="291"/>
        <end position="319"/>
    </location>
</feature>
<evidence type="ECO:0000256" key="1">
    <source>
        <dbReference type="ARBA" id="ARBA00004123"/>
    </source>
</evidence>
<evidence type="ECO:0000256" key="9">
    <source>
        <dbReference type="SAM" id="MobiDB-lite"/>
    </source>
</evidence>
<proteinExistence type="inferred from homology"/>
<dbReference type="GO" id="GO:0005634">
    <property type="term" value="C:nucleus"/>
    <property type="evidence" value="ECO:0007669"/>
    <property type="project" value="UniProtKB-SubCell"/>
</dbReference>
<dbReference type="GO" id="GO:0010468">
    <property type="term" value="P:regulation of gene expression"/>
    <property type="evidence" value="ECO:0007669"/>
    <property type="project" value="TreeGrafter"/>
</dbReference>
<keyword evidence="4" id="KW-0677">Repeat</keyword>
<dbReference type="PANTHER" id="PTHR16515">
    <property type="entry name" value="PR DOMAIN ZINC FINGER PROTEIN"/>
    <property type="match status" value="1"/>
</dbReference>
<feature type="compositionally biased region" description="Polar residues" evidence="9">
    <location>
        <begin position="73"/>
        <end position="85"/>
    </location>
</feature>
<dbReference type="InterPro" id="IPR036236">
    <property type="entry name" value="Znf_C2H2_sf"/>
</dbReference>
<feature type="domain" description="C2H2-type" evidence="10">
    <location>
        <begin position="235"/>
        <end position="262"/>
    </location>
</feature>
<protein>
    <recommendedName>
        <fullName evidence="10">C2H2-type domain-containing protein</fullName>
    </recommendedName>
</protein>
<sequence>MFQLRSFVHQRLYAAAEEILGEVEKVMTLALYEADVQRLIQEPDSPSPKLNSQRQISEPPLINSDVAEEESLQKISSQPSTQEESYLSKAEVPGPSETTEERCVVQVHFGIKEEQEEHGYYSQTQDVMYPFEEVAKREEDQPETEGFDEMQLVTSDGSEAFSDNRGSDEERVKRKEASMNVNISAQREKERLVCPTCGKGFWYISPFVKHIETHKKSESVRALVRNLQSSNDKSFCCRVCGKTFSTAGGLKVHSKIHAGIKDFKCQYCGITFVQKGNLISHLRTHSGERPFQCDLCGKAFGQKQNLTVHKKRRHPGATQNLCGSGVNDFTVVFP</sequence>
<keyword evidence="12" id="KW-1185">Reference proteome</keyword>
<keyword evidence="7" id="KW-0539">Nucleus</keyword>
<dbReference type="SMART" id="SM00355">
    <property type="entry name" value="ZnF_C2H2"/>
    <property type="match status" value="4"/>
</dbReference>
<keyword evidence="5 8" id="KW-0863">Zinc-finger</keyword>
<evidence type="ECO:0000256" key="3">
    <source>
        <dbReference type="ARBA" id="ARBA00022723"/>
    </source>
</evidence>
<dbReference type="Gene3D" id="3.30.160.60">
    <property type="entry name" value="Classic Zinc Finger"/>
    <property type="match status" value="3"/>
</dbReference>
<organism evidence="11 12">
    <name type="scientific">Labrus bergylta</name>
    <name type="common">ballan wrasse</name>
    <dbReference type="NCBI Taxonomy" id="56723"/>
    <lineage>
        <taxon>Eukaryota</taxon>
        <taxon>Metazoa</taxon>
        <taxon>Chordata</taxon>
        <taxon>Craniata</taxon>
        <taxon>Vertebrata</taxon>
        <taxon>Euteleostomi</taxon>
        <taxon>Actinopterygii</taxon>
        <taxon>Neopterygii</taxon>
        <taxon>Teleostei</taxon>
        <taxon>Neoteleostei</taxon>
        <taxon>Acanthomorphata</taxon>
        <taxon>Eupercaria</taxon>
        <taxon>Labriformes</taxon>
        <taxon>Labridae</taxon>
        <taxon>Labrus</taxon>
    </lineage>
</organism>
<dbReference type="InterPro" id="IPR013087">
    <property type="entry name" value="Znf_C2H2_type"/>
</dbReference>
<dbReference type="PANTHER" id="PTHR16515:SF55">
    <property type="entry name" value="C2H2-TYPE DOMAIN-CONTAINING PROTEIN"/>
    <property type="match status" value="1"/>
</dbReference>
<dbReference type="AlphaFoldDB" id="A0A3Q3GXP6"/>
<evidence type="ECO:0000256" key="2">
    <source>
        <dbReference type="ARBA" id="ARBA00006991"/>
    </source>
</evidence>
<dbReference type="Pfam" id="PF00096">
    <property type="entry name" value="zf-C2H2"/>
    <property type="match status" value="2"/>
</dbReference>
<feature type="domain" description="C2H2-type" evidence="10">
    <location>
        <begin position="192"/>
        <end position="219"/>
    </location>
</feature>
<name>A0A3Q3GXP6_9LABR</name>
<dbReference type="STRING" id="56723.ENSLBEP00000035373"/>
<reference evidence="11" key="2">
    <citation type="submission" date="2025-09" db="UniProtKB">
        <authorList>
            <consortium name="Ensembl"/>
        </authorList>
    </citation>
    <scope>IDENTIFICATION</scope>
</reference>
<keyword evidence="3" id="KW-0479">Metal-binding</keyword>